<proteinExistence type="predicted"/>
<keyword evidence="3" id="KW-1185">Reference proteome</keyword>
<organism evidence="2 3">
    <name type="scientific">Clostridium neuense</name>
    <dbReference type="NCBI Taxonomy" id="1728934"/>
    <lineage>
        <taxon>Bacteria</taxon>
        <taxon>Bacillati</taxon>
        <taxon>Bacillota</taxon>
        <taxon>Clostridia</taxon>
        <taxon>Eubacteriales</taxon>
        <taxon>Clostridiaceae</taxon>
        <taxon>Clostridium</taxon>
    </lineage>
</organism>
<evidence type="ECO:0008006" key="4">
    <source>
        <dbReference type="Google" id="ProtNLM"/>
    </source>
</evidence>
<feature type="transmembrane region" description="Helical" evidence="1">
    <location>
        <begin position="21"/>
        <end position="39"/>
    </location>
</feature>
<name>A0ABW8TDW6_9CLOT</name>
<comment type="caution">
    <text evidence="2">The sequence shown here is derived from an EMBL/GenBank/DDBJ whole genome shotgun (WGS) entry which is preliminary data.</text>
</comment>
<evidence type="ECO:0000313" key="2">
    <source>
        <dbReference type="EMBL" id="MFL0250663.1"/>
    </source>
</evidence>
<accession>A0ABW8TDW6</accession>
<evidence type="ECO:0000313" key="3">
    <source>
        <dbReference type="Proteomes" id="UP001623592"/>
    </source>
</evidence>
<protein>
    <recommendedName>
        <fullName evidence="4">RDD domain-containing protein</fullName>
    </recommendedName>
</protein>
<reference evidence="2 3" key="1">
    <citation type="submission" date="2024-11" db="EMBL/GenBank/DDBJ databases">
        <authorList>
            <person name="Heng Y.C."/>
            <person name="Lim A.C.H."/>
            <person name="Lee J.K.Y."/>
            <person name="Kittelmann S."/>
        </authorList>
    </citation>
    <scope>NUCLEOTIDE SEQUENCE [LARGE SCALE GENOMIC DNA]</scope>
    <source>
        <strain evidence="2 3">WILCCON 0114</strain>
    </source>
</reference>
<evidence type="ECO:0000256" key="1">
    <source>
        <dbReference type="SAM" id="Phobius"/>
    </source>
</evidence>
<keyword evidence="1" id="KW-1133">Transmembrane helix</keyword>
<dbReference type="RefSeq" id="WP_406787328.1">
    <property type="nucleotide sequence ID" value="NZ_JBJIAA010000007.1"/>
</dbReference>
<dbReference type="EMBL" id="JBJIAA010000007">
    <property type="protein sequence ID" value="MFL0250663.1"/>
    <property type="molecule type" value="Genomic_DNA"/>
</dbReference>
<keyword evidence="1" id="KW-0472">Membrane</keyword>
<dbReference type="Proteomes" id="UP001623592">
    <property type="component" value="Unassembled WGS sequence"/>
</dbReference>
<sequence>MKKPIEIDFKFKQLKNFIIGLLKDLIVTIIIILLIYEFSPMLVNRFIPSDLCWTYLRYNNKLYVICSPAAADPQELKGIRLTKAGTVRKEILFFLKPKANGVSNGIKRGTEIFTSNSGRVAVKFKNKYYILEDTAEADGWGNGASLRLE</sequence>
<gene>
    <name evidence="2" type="ORF">ACJDT4_09545</name>
</gene>
<keyword evidence="1" id="KW-0812">Transmembrane</keyword>